<accession>A0A6G0WQ71</accession>
<evidence type="ECO:0000313" key="3">
    <source>
        <dbReference type="EMBL" id="KAF0729554.1"/>
    </source>
</evidence>
<dbReference type="SUPFAM" id="SSF56601">
    <property type="entry name" value="beta-lactamase/transpeptidase-like"/>
    <property type="match status" value="1"/>
</dbReference>
<organism evidence="3 4">
    <name type="scientific">Aphanomyces euteiches</name>
    <dbReference type="NCBI Taxonomy" id="100861"/>
    <lineage>
        <taxon>Eukaryota</taxon>
        <taxon>Sar</taxon>
        <taxon>Stramenopiles</taxon>
        <taxon>Oomycota</taxon>
        <taxon>Saprolegniomycetes</taxon>
        <taxon>Saprolegniales</taxon>
        <taxon>Verrucalvaceae</taxon>
        <taxon>Aphanomyces</taxon>
    </lineage>
</organism>
<name>A0A6G0WQ71_9STRA</name>
<protein>
    <recommendedName>
        <fullName evidence="2">Beta-lactamase-related domain-containing protein</fullName>
    </recommendedName>
</protein>
<dbReference type="Gene3D" id="3.40.710.10">
    <property type="entry name" value="DD-peptidase/beta-lactamase superfamily"/>
    <property type="match status" value="1"/>
</dbReference>
<dbReference type="VEuPathDB" id="FungiDB:AeMF1_011784"/>
<dbReference type="InterPro" id="IPR050491">
    <property type="entry name" value="AmpC-like"/>
</dbReference>
<evidence type="ECO:0000259" key="2">
    <source>
        <dbReference type="Pfam" id="PF00144"/>
    </source>
</evidence>
<dbReference type="PANTHER" id="PTHR46825:SF9">
    <property type="entry name" value="BETA-LACTAMASE-RELATED DOMAIN-CONTAINING PROTEIN"/>
    <property type="match status" value="1"/>
</dbReference>
<dbReference type="Pfam" id="PF00144">
    <property type="entry name" value="Beta-lactamase"/>
    <property type="match status" value="1"/>
</dbReference>
<dbReference type="AlphaFoldDB" id="A0A6G0WQ71"/>
<keyword evidence="1" id="KW-0732">Signal</keyword>
<dbReference type="EMBL" id="VJMJ01000163">
    <property type="protein sequence ID" value="KAF0729554.1"/>
    <property type="molecule type" value="Genomic_DNA"/>
</dbReference>
<dbReference type="PANTHER" id="PTHR46825">
    <property type="entry name" value="D-ALANYL-D-ALANINE-CARBOXYPEPTIDASE/ENDOPEPTIDASE AMPH"/>
    <property type="match status" value="1"/>
</dbReference>
<keyword evidence="4" id="KW-1185">Reference proteome</keyword>
<comment type="caution">
    <text evidence="3">The sequence shown here is derived from an EMBL/GenBank/DDBJ whole genome shotgun (WGS) entry which is preliminary data.</text>
</comment>
<evidence type="ECO:0000313" key="4">
    <source>
        <dbReference type="Proteomes" id="UP000481153"/>
    </source>
</evidence>
<feature type="signal peptide" evidence="1">
    <location>
        <begin position="1"/>
        <end position="22"/>
    </location>
</feature>
<proteinExistence type="predicted"/>
<dbReference type="InterPro" id="IPR012338">
    <property type="entry name" value="Beta-lactam/transpept-like"/>
</dbReference>
<reference evidence="3 4" key="1">
    <citation type="submission" date="2019-07" db="EMBL/GenBank/DDBJ databases">
        <title>Genomics analysis of Aphanomyces spp. identifies a new class of oomycete effector associated with host adaptation.</title>
        <authorList>
            <person name="Gaulin E."/>
        </authorList>
    </citation>
    <scope>NUCLEOTIDE SEQUENCE [LARGE SCALE GENOMIC DNA]</scope>
    <source>
        <strain evidence="3 4">ATCC 201684</strain>
    </source>
</reference>
<feature type="chain" id="PRO_5026005117" description="Beta-lactamase-related domain-containing protein" evidence="1">
    <location>
        <begin position="23"/>
        <end position="559"/>
    </location>
</feature>
<dbReference type="Proteomes" id="UP000481153">
    <property type="component" value="Unassembled WGS sequence"/>
</dbReference>
<dbReference type="InterPro" id="IPR001466">
    <property type="entry name" value="Beta-lactam-related"/>
</dbReference>
<gene>
    <name evidence="3" type="ORF">Ae201684_012822</name>
</gene>
<feature type="domain" description="Beta-lactamase-related" evidence="2">
    <location>
        <begin position="62"/>
        <end position="399"/>
    </location>
</feature>
<sequence length="559" mass="62377">MFKSRLLGVALVIACCISAVEALKPNDVCKGRQFFSHESCSCDATSSRKLLSMEDKKTIAIEFVRKHMEAASIPGMALSVVVQNETILSMGFGIKESSRILRTIFGIEKLTELFIALAVAKLTESGQVHFKDTVKKHLPWFQLQDKYAEEHTTIQDLLVHNSVFSILDALPFELGVFKSELEYVQALRHLTTYREFRDGHHQSSMNYIVLGQVIEVVTKKSWFQYVKEVILDPLGMSNTYGRPADVANMDQLTSGHFICNGRTIGPFSYLNSTMVELSPSNNYAAAFSMVSSIDDMTKLSQALLHKDKRLFQHERTLGGMLGEHTIKSGTFRSFLAAYGFLNISESTPVVAGLGFDHIGNLVENQPYFGKLGGAYGTAGWLPNQQVGVIVLVNGFNSLGHNIDYNHILALRSYLLRLFMDVRVERLDRDYQAWVNWVEAKFTVVPCHSCYFGGIPCERPGIEITESVKKALVGTYCADSSRDYIGNVTIARDGQDLTLQWSFSPSHSDLKLLLHSNSTLTTMNRLGTMSSIFNSTSPRPLQLFISCSSQLLESYTLSSK</sequence>
<evidence type="ECO:0000256" key="1">
    <source>
        <dbReference type="SAM" id="SignalP"/>
    </source>
</evidence>